<keyword evidence="2" id="KW-1185">Reference proteome</keyword>
<proteinExistence type="predicted"/>
<dbReference type="AlphaFoldDB" id="A0A8H7E126"/>
<organism evidence="1 2">
    <name type="scientific">Endocarpon pusillum</name>
    <dbReference type="NCBI Taxonomy" id="364733"/>
    <lineage>
        <taxon>Eukaryota</taxon>
        <taxon>Fungi</taxon>
        <taxon>Dikarya</taxon>
        <taxon>Ascomycota</taxon>
        <taxon>Pezizomycotina</taxon>
        <taxon>Eurotiomycetes</taxon>
        <taxon>Chaetothyriomycetidae</taxon>
        <taxon>Verrucariales</taxon>
        <taxon>Verrucariaceae</taxon>
        <taxon>Endocarpon</taxon>
    </lineage>
</organism>
<comment type="caution">
    <text evidence="1">The sequence shown here is derived from an EMBL/GenBank/DDBJ whole genome shotgun (WGS) entry which is preliminary data.</text>
</comment>
<dbReference type="Proteomes" id="UP000606974">
    <property type="component" value="Unassembled WGS sequence"/>
</dbReference>
<name>A0A8H7E126_9EURO</name>
<reference evidence="1" key="1">
    <citation type="submission" date="2020-02" db="EMBL/GenBank/DDBJ databases">
        <authorList>
            <person name="Palmer J.M."/>
        </authorList>
    </citation>
    <scope>NUCLEOTIDE SEQUENCE</scope>
    <source>
        <strain evidence="1">EPUS1.4</strain>
        <tissue evidence="1">Thallus</tissue>
    </source>
</reference>
<sequence length="53" mass="5809">MSDTLKFLYRQFFITPPATTLPHHNLQGQSGLVTAQTSASKLPDNFSHYASAA</sequence>
<dbReference type="EMBL" id="JAACFV010000146">
    <property type="protein sequence ID" value="KAF7504178.1"/>
    <property type="molecule type" value="Genomic_DNA"/>
</dbReference>
<protein>
    <submittedName>
        <fullName evidence="1">Uncharacterized protein</fullName>
    </submittedName>
</protein>
<accession>A0A8H7E126</accession>
<evidence type="ECO:0000313" key="1">
    <source>
        <dbReference type="EMBL" id="KAF7504178.1"/>
    </source>
</evidence>
<evidence type="ECO:0000313" key="2">
    <source>
        <dbReference type="Proteomes" id="UP000606974"/>
    </source>
</evidence>
<gene>
    <name evidence="1" type="ORF">GJ744_002597</name>
</gene>